<comment type="similarity">
    <text evidence="2 10">Belongs to the mitochondrial carrier (TC 2.A.29) family.</text>
</comment>
<keyword evidence="5" id="KW-0677">Repeat</keyword>
<keyword evidence="6" id="KW-1133">Transmembrane helix</keyword>
<dbReference type="GO" id="GO:0022857">
    <property type="term" value="F:transmembrane transporter activity"/>
    <property type="evidence" value="ECO:0007669"/>
    <property type="project" value="TreeGrafter"/>
</dbReference>
<dbReference type="InterPro" id="IPR018108">
    <property type="entry name" value="MCP_transmembrane"/>
</dbReference>
<feature type="repeat" description="Solcar" evidence="9">
    <location>
        <begin position="89"/>
        <end position="172"/>
    </location>
</feature>
<dbReference type="Proteomes" id="UP000008983">
    <property type="component" value="Unassembled WGS sequence"/>
</dbReference>
<dbReference type="InParanoid" id="G0QU61"/>
<evidence type="ECO:0000256" key="8">
    <source>
        <dbReference type="ARBA" id="ARBA00023136"/>
    </source>
</evidence>
<evidence type="ECO:0000256" key="4">
    <source>
        <dbReference type="ARBA" id="ARBA00022692"/>
    </source>
</evidence>
<keyword evidence="12" id="KW-1185">Reference proteome</keyword>
<protein>
    <submittedName>
        <fullName evidence="11">Mitochondrial ornithine carrier protein, putative</fullName>
    </submittedName>
</protein>
<dbReference type="GO" id="GO:0031966">
    <property type="term" value="C:mitochondrial membrane"/>
    <property type="evidence" value="ECO:0007669"/>
    <property type="project" value="UniProtKB-SubCell"/>
</dbReference>
<dbReference type="InterPro" id="IPR023395">
    <property type="entry name" value="MCP_dom_sf"/>
</dbReference>
<evidence type="ECO:0000256" key="1">
    <source>
        <dbReference type="ARBA" id="ARBA00004225"/>
    </source>
</evidence>
<comment type="subcellular location">
    <subcellularLocation>
        <location evidence="1">Mitochondrion membrane</location>
        <topology evidence="1">Multi-pass membrane protein</topology>
    </subcellularLocation>
</comment>
<sequence length="261" mass="30145">MLFKKIGLKLLYRGITPVLFRNGLQVVIQEQHPFCFPNLLTLQKYNSFKALFRGGSMPLIAQIFEGSLLFGIIDCLKYKFQVKSDISMSSLFCYFVAGAVDGAFLSPFELIKIRRQLQSNQQCQKEGILQIIRCIYKDKGILGFFRGCSSTVLKESFGNSIYFYSYYYSVSLLDKLNERKSEKVRSFDSFLCGSFSGVAYWLFIYPIDTIKTIIQSHDKNIPNVFQYTKDIIQKDGFYRLYRGICPVLIRSIPSNVFSQQF</sequence>
<dbReference type="AlphaFoldDB" id="G0QU61"/>
<dbReference type="GeneID" id="14907382"/>
<dbReference type="OMA" id="IIQMEGI"/>
<gene>
    <name evidence="11" type="ORF">IMG5_115020</name>
</gene>
<proteinExistence type="inferred from homology"/>
<dbReference type="OrthoDB" id="409586at2759"/>
<evidence type="ECO:0000256" key="7">
    <source>
        <dbReference type="ARBA" id="ARBA00023128"/>
    </source>
</evidence>
<organism evidence="11 12">
    <name type="scientific">Ichthyophthirius multifiliis</name>
    <name type="common">White spot disease agent</name>
    <name type="synonym">Ich</name>
    <dbReference type="NCBI Taxonomy" id="5932"/>
    <lineage>
        <taxon>Eukaryota</taxon>
        <taxon>Sar</taxon>
        <taxon>Alveolata</taxon>
        <taxon>Ciliophora</taxon>
        <taxon>Intramacronucleata</taxon>
        <taxon>Oligohymenophorea</taxon>
        <taxon>Hymenostomatida</taxon>
        <taxon>Ophryoglenina</taxon>
        <taxon>Ichthyophthirius</taxon>
    </lineage>
</organism>
<dbReference type="eggNOG" id="KOG0758">
    <property type="taxonomic scope" value="Eukaryota"/>
</dbReference>
<dbReference type="Gene3D" id="1.50.40.10">
    <property type="entry name" value="Mitochondrial carrier domain"/>
    <property type="match status" value="1"/>
</dbReference>
<evidence type="ECO:0000256" key="6">
    <source>
        <dbReference type="ARBA" id="ARBA00022989"/>
    </source>
</evidence>
<dbReference type="SUPFAM" id="SSF103506">
    <property type="entry name" value="Mitochondrial carrier"/>
    <property type="match status" value="1"/>
</dbReference>
<keyword evidence="8 9" id="KW-0472">Membrane</keyword>
<keyword evidence="7" id="KW-0496">Mitochondrion</keyword>
<evidence type="ECO:0000256" key="10">
    <source>
        <dbReference type="RuleBase" id="RU000488"/>
    </source>
</evidence>
<dbReference type="STRING" id="857967.G0QU61"/>
<evidence type="ECO:0000256" key="5">
    <source>
        <dbReference type="ARBA" id="ARBA00022737"/>
    </source>
</evidence>
<keyword evidence="4 9" id="KW-0812">Transmembrane</keyword>
<dbReference type="EMBL" id="GL983901">
    <property type="protein sequence ID" value="EGR31242.1"/>
    <property type="molecule type" value="Genomic_DNA"/>
</dbReference>
<evidence type="ECO:0000313" key="11">
    <source>
        <dbReference type="EMBL" id="EGR31242.1"/>
    </source>
</evidence>
<evidence type="ECO:0000313" key="12">
    <source>
        <dbReference type="Proteomes" id="UP000008983"/>
    </source>
</evidence>
<dbReference type="PANTHER" id="PTHR45624">
    <property type="entry name" value="MITOCHONDRIAL BASIC AMINO ACIDS TRANSPORTER-RELATED"/>
    <property type="match status" value="1"/>
</dbReference>
<evidence type="ECO:0000256" key="2">
    <source>
        <dbReference type="ARBA" id="ARBA00006375"/>
    </source>
</evidence>
<dbReference type="RefSeq" id="XP_004034728.1">
    <property type="nucleotide sequence ID" value="XM_004034680.1"/>
</dbReference>
<dbReference type="InterPro" id="IPR050567">
    <property type="entry name" value="Mitochondrial_Carrier"/>
</dbReference>
<accession>G0QU61</accession>
<dbReference type="PROSITE" id="PS50920">
    <property type="entry name" value="SOLCAR"/>
    <property type="match status" value="2"/>
</dbReference>
<evidence type="ECO:0000256" key="9">
    <source>
        <dbReference type="PROSITE-ProRule" id="PRU00282"/>
    </source>
</evidence>
<evidence type="ECO:0000256" key="3">
    <source>
        <dbReference type="ARBA" id="ARBA00022448"/>
    </source>
</evidence>
<reference evidence="11 12" key="1">
    <citation type="submission" date="2011-07" db="EMBL/GenBank/DDBJ databases">
        <authorList>
            <person name="Coyne R."/>
            <person name="Brami D."/>
            <person name="Johnson J."/>
            <person name="Hostetler J."/>
            <person name="Hannick L."/>
            <person name="Clark T."/>
            <person name="Cassidy-Hanley D."/>
            <person name="Inman J."/>
        </authorList>
    </citation>
    <scope>NUCLEOTIDE SEQUENCE [LARGE SCALE GENOMIC DNA]</scope>
    <source>
        <strain evidence="11 12">G5</strain>
    </source>
</reference>
<dbReference type="Pfam" id="PF00153">
    <property type="entry name" value="Mito_carr"/>
    <property type="match status" value="2"/>
</dbReference>
<keyword evidence="3 10" id="KW-0813">Transport</keyword>
<name>G0QU61_ICHMU</name>
<feature type="repeat" description="Solcar" evidence="9">
    <location>
        <begin position="184"/>
        <end position="261"/>
    </location>
</feature>